<dbReference type="RefSeq" id="WP_183899615.1">
    <property type="nucleotide sequence ID" value="NZ_JACIDW010000003.1"/>
</dbReference>
<feature type="transmembrane region" description="Helical" evidence="7">
    <location>
        <begin position="433"/>
        <end position="455"/>
    </location>
</feature>
<dbReference type="SUPFAM" id="SSF52540">
    <property type="entry name" value="P-loop containing nucleoside triphosphate hydrolases"/>
    <property type="match status" value="1"/>
</dbReference>
<dbReference type="EMBL" id="JACIDW010000003">
    <property type="protein sequence ID" value="MBB3963940.1"/>
    <property type="molecule type" value="Genomic_DNA"/>
</dbReference>
<accession>A0A7W6GAG8</accession>
<evidence type="ECO:0000256" key="1">
    <source>
        <dbReference type="ARBA" id="ARBA00004651"/>
    </source>
</evidence>
<dbReference type="InterPro" id="IPR003856">
    <property type="entry name" value="LPS_length_determ_N"/>
</dbReference>
<keyword evidence="6" id="KW-0175">Coiled coil</keyword>
<dbReference type="PANTHER" id="PTHR32309:SF13">
    <property type="entry name" value="FERRIC ENTEROBACTIN TRANSPORT PROTEIN FEPE"/>
    <property type="match status" value="1"/>
</dbReference>
<protein>
    <submittedName>
        <fullName evidence="9">Exopolysaccharide transport family protein</fullName>
    </submittedName>
</protein>
<reference evidence="9 10" key="1">
    <citation type="submission" date="2020-08" db="EMBL/GenBank/DDBJ databases">
        <title>Genomic Encyclopedia of Type Strains, Phase IV (KMG-IV): sequencing the most valuable type-strain genomes for metagenomic binning, comparative biology and taxonomic classification.</title>
        <authorList>
            <person name="Goeker M."/>
        </authorList>
    </citation>
    <scope>NUCLEOTIDE SEQUENCE [LARGE SCALE GENOMIC DNA]</scope>
    <source>
        <strain evidence="9 10">DSM 26575</strain>
    </source>
</reference>
<evidence type="ECO:0000256" key="3">
    <source>
        <dbReference type="ARBA" id="ARBA00022692"/>
    </source>
</evidence>
<dbReference type="Pfam" id="PF02706">
    <property type="entry name" value="Wzz"/>
    <property type="match status" value="1"/>
</dbReference>
<keyword evidence="2" id="KW-1003">Cell membrane</keyword>
<dbReference type="InterPro" id="IPR050445">
    <property type="entry name" value="Bact_polysacc_biosynth/exp"/>
</dbReference>
<dbReference type="InterPro" id="IPR027417">
    <property type="entry name" value="P-loop_NTPase"/>
</dbReference>
<feature type="domain" description="Polysaccharide chain length determinant N-terminal" evidence="8">
    <location>
        <begin position="11"/>
        <end position="102"/>
    </location>
</feature>
<comment type="caution">
    <text evidence="9">The sequence shown here is derived from an EMBL/GenBank/DDBJ whole genome shotgun (WGS) entry which is preliminary data.</text>
</comment>
<dbReference type="Proteomes" id="UP000582090">
    <property type="component" value="Unassembled WGS sequence"/>
</dbReference>
<sequence>MSGVTGNQDVDIDLAQLVRGVWARRLKVVAITLLGAGVAFVGAKMVSPKYRSETRILIEPRAPAFANAQAADANASQLLDELNISSQVQLLQSADLIKQVISSQKLYDLPEFDAAADSSALGDILIALNLKKSPLANPPEERVINAFVERLQVYQVPGSRVIGITFTSKDPALAAAIPNAMAAAYLAKQSGAKLDSNSEATRWLEPEIETLRTKVSEAEQKVAEYRTARGLLPTNGGGNFQTQQLNDISAELTRVRGDKVNAQARAQSVRNALSSGEPSDTLQDIMSSQAIQRLKGTESGLQSQISDLQTSLLNNHPRLKSLRAQLADIRTQIRQETQKILASIENEAKVATLREQELDQQSNKVKANSAQAGEDEVGLNALQREAAAQRQLLETYLARFREAASRADKNSSPADARIVSTAVQPVDPYFPKVVPIVVVVSLATFIMTSIVIMLAELFSGRALRPISGYGTEESVEQETVEIVAVSPRARMAAPSMLAVQQDEQDEAAEEPVVEQPEEENEFSIASVAQYLLGSRAPLAIAISPTGDNGSAATVALARTLASAGSRVVLVDMTGSGHPTELMAQGRSLPGVTDLLCGEAAFGDTIHGDHLSDAHFIPQGTSDMRRAMRGADRLSLLLDALTSAYDLVLVESGAADVAGVSRLTHSKTVEIILSMPEIIEQQFVAAMTSFEEAGYERVVLMSGGNMDGNATVAQQAA</sequence>
<keyword evidence="3 7" id="KW-0812">Transmembrane</keyword>
<dbReference type="GO" id="GO:0004713">
    <property type="term" value="F:protein tyrosine kinase activity"/>
    <property type="evidence" value="ECO:0007669"/>
    <property type="project" value="TreeGrafter"/>
</dbReference>
<evidence type="ECO:0000256" key="5">
    <source>
        <dbReference type="ARBA" id="ARBA00023136"/>
    </source>
</evidence>
<proteinExistence type="predicted"/>
<evidence type="ECO:0000313" key="9">
    <source>
        <dbReference type="EMBL" id="MBB3963940.1"/>
    </source>
</evidence>
<keyword evidence="5 7" id="KW-0472">Membrane</keyword>
<dbReference type="PANTHER" id="PTHR32309">
    <property type="entry name" value="TYROSINE-PROTEIN KINASE"/>
    <property type="match status" value="1"/>
</dbReference>
<feature type="coiled-coil region" evidence="6">
    <location>
        <begin position="319"/>
        <end position="399"/>
    </location>
</feature>
<feature type="transmembrane region" description="Helical" evidence="7">
    <location>
        <begin position="28"/>
        <end position="46"/>
    </location>
</feature>
<evidence type="ECO:0000313" key="10">
    <source>
        <dbReference type="Proteomes" id="UP000582090"/>
    </source>
</evidence>
<keyword evidence="4 7" id="KW-1133">Transmembrane helix</keyword>
<evidence type="ECO:0000256" key="6">
    <source>
        <dbReference type="SAM" id="Coils"/>
    </source>
</evidence>
<evidence type="ECO:0000256" key="7">
    <source>
        <dbReference type="SAM" id="Phobius"/>
    </source>
</evidence>
<dbReference type="Gene3D" id="3.40.50.300">
    <property type="entry name" value="P-loop containing nucleotide triphosphate hydrolases"/>
    <property type="match status" value="1"/>
</dbReference>
<evidence type="ECO:0000256" key="2">
    <source>
        <dbReference type="ARBA" id="ARBA00022475"/>
    </source>
</evidence>
<evidence type="ECO:0000256" key="4">
    <source>
        <dbReference type="ARBA" id="ARBA00022989"/>
    </source>
</evidence>
<dbReference type="AlphaFoldDB" id="A0A7W6GAG8"/>
<organism evidence="9 10">
    <name type="scientific">Rhizobium metallidurans</name>
    <dbReference type="NCBI Taxonomy" id="1265931"/>
    <lineage>
        <taxon>Bacteria</taxon>
        <taxon>Pseudomonadati</taxon>
        <taxon>Pseudomonadota</taxon>
        <taxon>Alphaproteobacteria</taxon>
        <taxon>Hyphomicrobiales</taxon>
        <taxon>Rhizobiaceae</taxon>
        <taxon>Rhizobium/Agrobacterium group</taxon>
        <taxon>Rhizobium</taxon>
    </lineage>
</organism>
<comment type="subcellular location">
    <subcellularLocation>
        <location evidence="1">Cell membrane</location>
        <topology evidence="1">Multi-pass membrane protein</topology>
    </subcellularLocation>
</comment>
<name>A0A7W6GAG8_9HYPH</name>
<keyword evidence="10" id="KW-1185">Reference proteome</keyword>
<gene>
    <name evidence="9" type="ORF">GGQ67_001579</name>
</gene>
<dbReference type="GO" id="GO:0005886">
    <property type="term" value="C:plasma membrane"/>
    <property type="evidence" value="ECO:0007669"/>
    <property type="project" value="UniProtKB-SubCell"/>
</dbReference>
<evidence type="ECO:0000259" key="8">
    <source>
        <dbReference type="Pfam" id="PF02706"/>
    </source>
</evidence>